<dbReference type="Proteomes" id="UP000887565">
    <property type="component" value="Unplaced"/>
</dbReference>
<keyword evidence="1" id="KW-1185">Reference proteome</keyword>
<dbReference type="WBParaSite" id="nRc.2.0.1.t04372-RA">
    <property type="protein sequence ID" value="nRc.2.0.1.t04372-RA"/>
    <property type="gene ID" value="nRc.2.0.1.g04372"/>
</dbReference>
<protein>
    <submittedName>
        <fullName evidence="2">Uncharacterized protein</fullName>
    </submittedName>
</protein>
<organism evidence="1 2">
    <name type="scientific">Romanomermis culicivorax</name>
    <name type="common">Nematode worm</name>
    <dbReference type="NCBI Taxonomy" id="13658"/>
    <lineage>
        <taxon>Eukaryota</taxon>
        <taxon>Metazoa</taxon>
        <taxon>Ecdysozoa</taxon>
        <taxon>Nematoda</taxon>
        <taxon>Enoplea</taxon>
        <taxon>Dorylaimia</taxon>
        <taxon>Mermithida</taxon>
        <taxon>Mermithoidea</taxon>
        <taxon>Mermithidae</taxon>
        <taxon>Romanomermis</taxon>
    </lineage>
</organism>
<evidence type="ECO:0000313" key="2">
    <source>
        <dbReference type="WBParaSite" id="nRc.2.0.1.t04372-RA"/>
    </source>
</evidence>
<name>A0A915HSL6_ROMCU</name>
<sequence length="165" mass="18630">MDKLMQNVKIHRNSFSAYRVNNRFRPNSNFEHRGTEDVTSCKHFYVISTTLKTPAITLHQILHAKPILNRGLKCSKNTLPKGTTKISGIRTIKPLDKQGFKCKNFPFMKSFSLFLPRLDVSMDLEGGAPPAPARSMDGGTMWANLHRIAYIITVILNGQNNVQTD</sequence>
<evidence type="ECO:0000313" key="1">
    <source>
        <dbReference type="Proteomes" id="UP000887565"/>
    </source>
</evidence>
<accession>A0A915HSL6</accession>
<reference evidence="2" key="1">
    <citation type="submission" date="2022-11" db="UniProtKB">
        <authorList>
            <consortium name="WormBaseParasite"/>
        </authorList>
    </citation>
    <scope>IDENTIFICATION</scope>
</reference>
<dbReference type="AlphaFoldDB" id="A0A915HSL6"/>
<proteinExistence type="predicted"/>